<evidence type="ECO:0000256" key="2">
    <source>
        <dbReference type="ARBA" id="ARBA00022670"/>
    </source>
</evidence>
<dbReference type="Pfam" id="PF00675">
    <property type="entry name" value="Peptidase_M16"/>
    <property type="match status" value="1"/>
</dbReference>
<feature type="domain" description="Peptidase M16 N-terminal" evidence="7">
    <location>
        <begin position="66"/>
        <end position="178"/>
    </location>
</feature>
<feature type="domain" description="Peptidase M16 C-terminal" evidence="8">
    <location>
        <begin position="693"/>
        <end position="867"/>
    </location>
</feature>
<dbReference type="PANTHER" id="PTHR43690:SF17">
    <property type="entry name" value="PROTEIN YHJJ"/>
    <property type="match status" value="1"/>
</dbReference>
<keyword evidence="4" id="KW-0862">Zinc</keyword>
<organism evidence="9 10">
    <name type="scientific">Lacunisphaera limnophila</name>
    <dbReference type="NCBI Taxonomy" id="1838286"/>
    <lineage>
        <taxon>Bacteria</taxon>
        <taxon>Pseudomonadati</taxon>
        <taxon>Verrucomicrobiota</taxon>
        <taxon>Opitutia</taxon>
        <taxon>Opitutales</taxon>
        <taxon>Opitutaceae</taxon>
        <taxon>Lacunisphaera</taxon>
    </lineage>
</organism>
<reference evidence="9 10" key="1">
    <citation type="submission" date="2016-06" db="EMBL/GenBank/DDBJ databases">
        <title>Three novel species with peptidoglycan cell walls form the new genus Lacunisphaera gen. nov. in the family Opitutaceae of the verrucomicrobial subdivision 4.</title>
        <authorList>
            <person name="Rast P."/>
            <person name="Gloeckner I."/>
            <person name="Jogler M."/>
            <person name="Boedeker C."/>
            <person name="Jeske O."/>
            <person name="Wiegand S."/>
            <person name="Reinhardt R."/>
            <person name="Schumann P."/>
            <person name="Rohde M."/>
            <person name="Spring S."/>
            <person name="Gloeckner F.O."/>
            <person name="Jogler C."/>
        </authorList>
    </citation>
    <scope>NUCLEOTIDE SEQUENCE [LARGE SCALE GENOMIC DNA]</scope>
    <source>
        <strain evidence="9 10">IG16b</strain>
    </source>
</reference>
<feature type="signal peptide" evidence="6">
    <location>
        <begin position="1"/>
        <end position="24"/>
    </location>
</feature>
<evidence type="ECO:0000313" key="9">
    <source>
        <dbReference type="EMBL" id="AOS44117.1"/>
    </source>
</evidence>
<dbReference type="Pfam" id="PF05193">
    <property type="entry name" value="Peptidase_M16_C"/>
    <property type="match status" value="2"/>
</dbReference>
<accession>A0A1D8AT97</accession>
<dbReference type="KEGG" id="obg:Verru16b_01178"/>
<dbReference type="InterPro" id="IPR011249">
    <property type="entry name" value="Metalloenz_LuxS/M16"/>
</dbReference>
<dbReference type="InterPro" id="IPR050626">
    <property type="entry name" value="Peptidase_M16"/>
</dbReference>
<dbReference type="PANTHER" id="PTHR43690">
    <property type="entry name" value="NARDILYSIN"/>
    <property type="match status" value="1"/>
</dbReference>
<evidence type="ECO:0000256" key="1">
    <source>
        <dbReference type="ARBA" id="ARBA00007261"/>
    </source>
</evidence>
<dbReference type="STRING" id="1838286.Verru16b_01178"/>
<dbReference type="Proteomes" id="UP000095228">
    <property type="component" value="Chromosome"/>
</dbReference>
<feature type="chain" id="PRO_5009105092" evidence="6">
    <location>
        <begin position="25"/>
        <end position="951"/>
    </location>
</feature>
<evidence type="ECO:0000256" key="4">
    <source>
        <dbReference type="ARBA" id="ARBA00022833"/>
    </source>
</evidence>
<name>A0A1D8AT97_9BACT</name>
<dbReference type="EMBL" id="CP016094">
    <property type="protein sequence ID" value="AOS44117.1"/>
    <property type="molecule type" value="Genomic_DNA"/>
</dbReference>
<keyword evidence="6" id="KW-0732">Signal</keyword>
<keyword evidence="2" id="KW-0645">Protease</keyword>
<dbReference type="GO" id="GO:0006508">
    <property type="term" value="P:proteolysis"/>
    <property type="evidence" value="ECO:0007669"/>
    <property type="project" value="UniProtKB-KW"/>
</dbReference>
<dbReference type="InterPro" id="IPR011765">
    <property type="entry name" value="Pept_M16_N"/>
</dbReference>
<dbReference type="GO" id="GO:0046872">
    <property type="term" value="F:metal ion binding"/>
    <property type="evidence" value="ECO:0007669"/>
    <property type="project" value="InterPro"/>
</dbReference>
<evidence type="ECO:0000256" key="6">
    <source>
        <dbReference type="SAM" id="SignalP"/>
    </source>
</evidence>
<evidence type="ECO:0000313" key="10">
    <source>
        <dbReference type="Proteomes" id="UP000095228"/>
    </source>
</evidence>
<evidence type="ECO:0000259" key="7">
    <source>
        <dbReference type="Pfam" id="PF00675"/>
    </source>
</evidence>
<evidence type="ECO:0000256" key="3">
    <source>
        <dbReference type="ARBA" id="ARBA00022801"/>
    </source>
</evidence>
<comment type="similarity">
    <text evidence="1">Belongs to the peptidase M16 family.</text>
</comment>
<feature type="domain" description="Peptidase M16 C-terminal" evidence="8">
    <location>
        <begin position="218"/>
        <end position="388"/>
    </location>
</feature>
<protein>
    <submittedName>
        <fullName evidence="9">Peptidase M16 inactive domain protein</fullName>
    </submittedName>
</protein>
<keyword evidence="3" id="KW-0378">Hydrolase</keyword>
<keyword evidence="5" id="KW-0482">Metalloprotease</keyword>
<dbReference type="GO" id="GO:0008237">
    <property type="term" value="F:metallopeptidase activity"/>
    <property type="evidence" value="ECO:0007669"/>
    <property type="project" value="UniProtKB-KW"/>
</dbReference>
<dbReference type="RefSeq" id="WP_069961406.1">
    <property type="nucleotide sequence ID" value="NZ_CP016094.1"/>
</dbReference>
<evidence type="ECO:0000259" key="8">
    <source>
        <dbReference type="Pfam" id="PF05193"/>
    </source>
</evidence>
<dbReference type="SUPFAM" id="SSF63411">
    <property type="entry name" value="LuxS/MPP-like metallohydrolase"/>
    <property type="match status" value="4"/>
</dbReference>
<dbReference type="Gene3D" id="3.30.830.10">
    <property type="entry name" value="Metalloenzyme, LuxS/M16 peptidase-like"/>
    <property type="match status" value="4"/>
</dbReference>
<keyword evidence="10" id="KW-1185">Reference proteome</keyword>
<gene>
    <name evidence="9" type="ORF">Verru16b_01178</name>
</gene>
<evidence type="ECO:0000256" key="5">
    <source>
        <dbReference type="ARBA" id="ARBA00023049"/>
    </source>
</evidence>
<dbReference type="InterPro" id="IPR007863">
    <property type="entry name" value="Peptidase_M16_C"/>
</dbReference>
<sequence>MTPPLRPLLLLCLLAGLAPFAAGAAGDPRAGRWAHEGSAHPTDPRVVWGRLDNGLRYALLPHAGAPQRVNMKLIVLAGSVDESDAELGLAHFTEHMAFHGSAEMDALQMLAFFRRLGAEYGSDVNAYTTFDSTTYSLDFRENDPRFLADGLRFFRGVAGSIKFESAVIDRERRVIFAEKRNRTGISDLGTEATLPVIFRGASFAHHSPIGTDETLRTFRREQFLEFYRRNYRPDLMVLVAAGDFDAAALEQVVREKFSSLPKPTTPVPTRTAGRPEIRGMRAGVYRVSGIGSAETLAASVVPLAPRSDPREVQLHLWRSNLAMELFSHRLRYLIPGAGAPQASYEVIMNLASVVASVSVPGSAWTQGVLGLDQAVREVLKRGFTAAEVGEFRTRYLEFTRHQIEQLPVMDPAELCTQLADSITEHTVFNGPAAELAWTADWLNRLKPDELNRAFRDLWQPDAMAFHVTGDVDLELKPDDLVKTVQKNRRGEISYFLPPPPKDEPFVLKKPGPTATLAETRAVPELGAELLRLTNNVRVNFIPTKNEPGLVHAIIRIGDGLLTMPGQRPALKEFGLNTLMGSGTIFYQPDELAQIIDRRLLAFSFDLADNDAFAFRGQMAARNLETFLGIATEIVRSPKFNPYAHQEQRMRAAMGRAGSTMGFGEGQRQMMDHLFQGDARFMSGTPKDYASLGVADVRQWMEPALTAGYLEVTIVGDIPREAALTAVTRTLGTLAPRAATKDRALPPLPVKVAAPAGFRRFEFIGELNLGMVRGNWPVTGRIDARANAALQVLSKLVEFRIRSEVRDARGFSYGPSTAFDPYGGFDDFGMMQATIDCTPADAQQVAQLVQDTAATFAATGADAEEFEGGRGIVRSQLRQGFKDNGFLVNLFKRAQERPGRIDEILALHTGLVDQLTLEEVNAWAAKIFPVTNARTIMIVPKPFVGIFDGTRQ</sequence>
<proteinExistence type="inferred from homology"/>
<dbReference type="AlphaFoldDB" id="A0A1D8AT97"/>